<dbReference type="GO" id="GO:0006357">
    <property type="term" value="P:regulation of transcription by RNA polymerase II"/>
    <property type="evidence" value="ECO:0007669"/>
    <property type="project" value="TreeGrafter"/>
</dbReference>
<dbReference type="EMBL" id="JAYKXN010000001">
    <property type="protein sequence ID" value="KAK7317832.1"/>
    <property type="molecule type" value="Genomic_DNA"/>
</dbReference>
<dbReference type="SUPFAM" id="SSF57903">
    <property type="entry name" value="FYVE/PHD zinc finger"/>
    <property type="match status" value="1"/>
</dbReference>
<evidence type="ECO:0000259" key="6">
    <source>
        <dbReference type="PROSITE" id="PS50016"/>
    </source>
</evidence>
<dbReference type="InterPro" id="IPR001965">
    <property type="entry name" value="Znf_PHD"/>
</dbReference>
<dbReference type="InterPro" id="IPR034732">
    <property type="entry name" value="EPHD"/>
</dbReference>
<dbReference type="CDD" id="cd15571">
    <property type="entry name" value="ePHD"/>
    <property type="match status" value="1"/>
</dbReference>
<proteinExistence type="predicted"/>
<keyword evidence="9" id="KW-1185">Reference proteome</keyword>
<evidence type="ECO:0008006" key="10">
    <source>
        <dbReference type="Google" id="ProtNLM"/>
    </source>
</evidence>
<dbReference type="Proteomes" id="UP001359559">
    <property type="component" value="Unassembled WGS sequence"/>
</dbReference>
<evidence type="ECO:0000313" key="8">
    <source>
        <dbReference type="EMBL" id="KAK7317832.1"/>
    </source>
</evidence>
<feature type="domain" description="PHD-type" evidence="7">
    <location>
        <begin position="147"/>
        <end position="265"/>
    </location>
</feature>
<name>A0AAN9KI25_CLITE</name>
<gene>
    <name evidence="8" type="ORF">RJT34_02398</name>
</gene>
<dbReference type="Pfam" id="PF00628">
    <property type="entry name" value="PHD"/>
    <property type="match status" value="1"/>
</dbReference>
<dbReference type="InterPro" id="IPR013083">
    <property type="entry name" value="Znf_RING/FYVE/PHD"/>
</dbReference>
<evidence type="ECO:0000256" key="3">
    <source>
        <dbReference type="ARBA" id="ARBA00022833"/>
    </source>
</evidence>
<evidence type="ECO:0000259" key="7">
    <source>
        <dbReference type="PROSITE" id="PS51805"/>
    </source>
</evidence>
<dbReference type="InterPro" id="IPR019786">
    <property type="entry name" value="Zinc_finger_PHD-type_CS"/>
</dbReference>
<protein>
    <recommendedName>
        <fullName evidence="10">Protein Jade-1</fullName>
    </recommendedName>
</protein>
<feature type="compositionally biased region" description="Polar residues" evidence="5">
    <location>
        <begin position="20"/>
        <end position="30"/>
    </location>
</feature>
<evidence type="ECO:0000256" key="5">
    <source>
        <dbReference type="SAM" id="MobiDB-lite"/>
    </source>
</evidence>
<dbReference type="GO" id="GO:0005634">
    <property type="term" value="C:nucleus"/>
    <property type="evidence" value="ECO:0007669"/>
    <property type="project" value="UniProtKB-ARBA"/>
</dbReference>
<dbReference type="InterPro" id="IPR019787">
    <property type="entry name" value="Znf_PHD-finger"/>
</dbReference>
<dbReference type="InterPro" id="IPR011011">
    <property type="entry name" value="Znf_FYVE_PHD"/>
</dbReference>
<dbReference type="GO" id="GO:0008270">
    <property type="term" value="F:zinc ion binding"/>
    <property type="evidence" value="ECO:0007669"/>
    <property type="project" value="UniProtKB-KW"/>
</dbReference>
<evidence type="ECO:0000256" key="1">
    <source>
        <dbReference type="ARBA" id="ARBA00022723"/>
    </source>
</evidence>
<feature type="domain" description="PHD-type" evidence="6">
    <location>
        <begin position="91"/>
        <end position="144"/>
    </location>
</feature>
<accession>A0AAN9KI25</accession>
<dbReference type="Gene3D" id="3.30.40.10">
    <property type="entry name" value="Zinc/RING finger domain, C3HC4 (zinc finger)"/>
    <property type="match status" value="2"/>
</dbReference>
<evidence type="ECO:0000256" key="2">
    <source>
        <dbReference type="ARBA" id="ARBA00022771"/>
    </source>
</evidence>
<dbReference type="SMART" id="SM00249">
    <property type="entry name" value="PHD"/>
    <property type="match status" value="2"/>
</dbReference>
<dbReference type="AlphaFoldDB" id="A0AAN9KI25"/>
<sequence>MDSTTFLHDLPPHKRLRLIHQQQNSVTTSPLPAKKRKESRTPPSPTVYSLPAKKRVCALRPVFHFDLNLEYNPLQAQPQQLNHDDDDDDDGILCCVCQSTDGDPADPIVFCDGCDLMVHATCYGNPLSNGIPEGDWFCERCRLGRVDARCLLCPVKEGVMKRVTMGKEEGEEGWAHVVCALLVPEVFFRDPEGREGIDCSKVPKKRWVERCYICGTCDGSALVCSEPKCGLAFHVTCGIKEQLCIEYKEGKKGSTIVAGFCKTHSQLWEEQQGSGKYKIVAVEDEK</sequence>
<dbReference type="PROSITE" id="PS01359">
    <property type="entry name" value="ZF_PHD_1"/>
    <property type="match status" value="1"/>
</dbReference>
<dbReference type="PROSITE" id="PS50016">
    <property type="entry name" value="ZF_PHD_2"/>
    <property type="match status" value="1"/>
</dbReference>
<keyword evidence="3" id="KW-0862">Zinc</keyword>
<dbReference type="PANTHER" id="PTHR13793:SF148">
    <property type="entry name" value="RING_FYVE_PHD ZINC FINGER SUPERFAMILY PROTEIN"/>
    <property type="match status" value="1"/>
</dbReference>
<keyword evidence="1" id="KW-0479">Metal-binding</keyword>
<evidence type="ECO:0000256" key="4">
    <source>
        <dbReference type="PROSITE-ProRule" id="PRU00146"/>
    </source>
</evidence>
<dbReference type="PROSITE" id="PS51805">
    <property type="entry name" value="EPHD"/>
    <property type="match status" value="1"/>
</dbReference>
<keyword evidence="2 4" id="KW-0863">Zinc-finger</keyword>
<evidence type="ECO:0000313" key="9">
    <source>
        <dbReference type="Proteomes" id="UP001359559"/>
    </source>
</evidence>
<comment type="caution">
    <text evidence="8">The sequence shown here is derived from an EMBL/GenBank/DDBJ whole genome shotgun (WGS) entry which is preliminary data.</text>
</comment>
<dbReference type="PANTHER" id="PTHR13793">
    <property type="entry name" value="PHD FINGER PROTEINS"/>
    <property type="match status" value="1"/>
</dbReference>
<dbReference type="InterPro" id="IPR050701">
    <property type="entry name" value="Histone_Mod_Regulator"/>
</dbReference>
<feature type="region of interest" description="Disordered" evidence="5">
    <location>
        <begin position="19"/>
        <end position="46"/>
    </location>
</feature>
<dbReference type="CDD" id="cd15492">
    <property type="entry name" value="PHD_BRPF_JADE_like"/>
    <property type="match status" value="1"/>
</dbReference>
<dbReference type="Pfam" id="PF13832">
    <property type="entry name" value="zf-HC5HC2H_2"/>
    <property type="match status" value="1"/>
</dbReference>
<reference evidence="8 9" key="1">
    <citation type="submission" date="2024-01" db="EMBL/GenBank/DDBJ databases">
        <title>The genomes of 5 underutilized Papilionoideae crops provide insights into root nodulation and disease resistance.</title>
        <authorList>
            <person name="Yuan L."/>
        </authorList>
    </citation>
    <scope>NUCLEOTIDE SEQUENCE [LARGE SCALE GENOMIC DNA]</scope>
    <source>
        <strain evidence="8">LY-2023</strain>
        <tissue evidence="8">Leaf</tissue>
    </source>
</reference>
<organism evidence="8 9">
    <name type="scientific">Clitoria ternatea</name>
    <name type="common">Butterfly pea</name>
    <dbReference type="NCBI Taxonomy" id="43366"/>
    <lineage>
        <taxon>Eukaryota</taxon>
        <taxon>Viridiplantae</taxon>
        <taxon>Streptophyta</taxon>
        <taxon>Embryophyta</taxon>
        <taxon>Tracheophyta</taxon>
        <taxon>Spermatophyta</taxon>
        <taxon>Magnoliopsida</taxon>
        <taxon>eudicotyledons</taxon>
        <taxon>Gunneridae</taxon>
        <taxon>Pentapetalae</taxon>
        <taxon>rosids</taxon>
        <taxon>fabids</taxon>
        <taxon>Fabales</taxon>
        <taxon>Fabaceae</taxon>
        <taxon>Papilionoideae</taxon>
        <taxon>50 kb inversion clade</taxon>
        <taxon>NPAAA clade</taxon>
        <taxon>indigoferoid/millettioid clade</taxon>
        <taxon>Phaseoleae</taxon>
        <taxon>Clitoria</taxon>
    </lineage>
</organism>